<gene>
    <name evidence="2" type="ORF">ABT188_05765</name>
</gene>
<comment type="caution">
    <text evidence="2">The sequence shown here is derived from an EMBL/GenBank/DDBJ whole genome shotgun (WGS) entry which is preliminary data.</text>
</comment>
<dbReference type="EMBL" id="JBEOZY010000004">
    <property type="protein sequence ID" value="MER6164086.1"/>
    <property type="molecule type" value="Genomic_DNA"/>
</dbReference>
<keyword evidence="3" id="KW-1185">Reference proteome</keyword>
<organism evidence="2 3">
    <name type="scientific">Streptomyces violaceorubidus</name>
    <dbReference type="NCBI Taxonomy" id="284042"/>
    <lineage>
        <taxon>Bacteria</taxon>
        <taxon>Bacillati</taxon>
        <taxon>Actinomycetota</taxon>
        <taxon>Actinomycetes</taxon>
        <taxon>Kitasatosporales</taxon>
        <taxon>Streptomycetaceae</taxon>
        <taxon>Streptomyces</taxon>
    </lineage>
</organism>
<accession>A0ABV1SQU1</accession>
<evidence type="ECO:0000313" key="2">
    <source>
        <dbReference type="EMBL" id="MER6164086.1"/>
    </source>
</evidence>
<reference evidence="2 3" key="1">
    <citation type="submission" date="2024-06" db="EMBL/GenBank/DDBJ databases">
        <title>The Natural Products Discovery Center: Release of the First 8490 Sequenced Strains for Exploring Actinobacteria Biosynthetic Diversity.</title>
        <authorList>
            <person name="Kalkreuter E."/>
            <person name="Kautsar S.A."/>
            <person name="Yang D."/>
            <person name="Bader C.D."/>
            <person name="Teijaro C.N."/>
            <person name="Fluegel L."/>
            <person name="Davis C.M."/>
            <person name="Simpson J.R."/>
            <person name="Lauterbach L."/>
            <person name="Steele A.D."/>
            <person name="Gui C."/>
            <person name="Meng S."/>
            <person name="Li G."/>
            <person name="Viehrig K."/>
            <person name="Ye F."/>
            <person name="Su P."/>
            <person name="Kiefer A.F."/>
            <person name="Nichols A."/>
            <person name="Cepeda A.J."/>
            <person name="Yan W."/>
            <person name="Fan B."/>
            <person name="Jiang Y."/>
            <person name="Adhikari A."/>
            <person name="Zheng C.-J."/>
            <person name="Schuster L."/>
            <person name="Cowan T.M."/>
            <person name="Smanski M.J."/>
            <person name="Chevrette M.G."/>
            <person name="De Carvalho L.P.S."/>
            <person name="Shen B."/>
        </authorList>
    </citation>
    <scope>NUCLEOTIDE SEQUENCE [LARGE SCALE GENOMIC DNA]</scope>
    <source>
        <strain evidence="2 3">NPDC001615</strain>
    </source>
</reference>
<evidence type="ECO:0000313" key="3">
    <source>
        <dbReference type="Proteomes" id="UP001496720"/>
    </source>
</evidence>
<dbReference type="Proteomes" id="UP001496720">
    <property type="component" value="Unassembled WGS sequence"/>
</dbReference>
<evidence type="ECO:0000256" key="1">
    <source>
        <dbReference type="SAM" id="MobiDB-lite"/>
    </source>
</evidence>
<proteinExistence type="predicted"/>
<sequence length="318" mass="34358">MRGHDRQSDQELTGRRGAGDRGPVVRTDQAASTTGQSWSAGDLSTLAMSDLQNSAGNAAVAASLAGQRQQHGSQPPVQRMFQKMKNAVGTNRSAAPQQVNVRVGDEDVPMTRQGGFYVFRTPQGGRGYIHHIAVTDGVLNDDLTGHVMRYRMGGLALYRGIPRWHPTWHDVNGAGMMNPFGQGELPDFDTRATSFIPFSPSEGVARMAAVATTGMDERDRLEYVQGYTRSNGNFFIGMVATVVAGPNVDVGFFNGSEIQLRGPVNNFGTDYIRMSTDVQEALGGSRGNPPEPISENRPPTPDDDQKKAFADKYGGLLP</sequence>
<feature type="region of interest" description="Disordered" evidence="1">
    <location>
        <begin position="1"/>
        <end position="37"/>
    </location>
</feature>
<feature type="compositionally biased region" description="Basic and acidic residues" evidence="1">
    <location>
        <begin position="1"/>
        <end position="19"/>
    </location>
</feature>
<feature type="region of interest" description="Disordered" evidence="1">
    <location>
        <begin position="280"/>
        <end position="318"/>
    </location>
</feature>
<protein>
    <submittedName>
        <fullName evidence="2">Uncharacterized protein</fullName>
    </submittedName>
</protein>
<dbReference type="RefSeq" id="WP_352146154.1">
    <property type="nucleotide sequence ID" value="NZ_JBEOZY010000004.1"/>
</dbReference>
<name>A0ABV1SQU1_9ACTN</name>